<reference evidence="7" key="1">
    <citation type="submission" date="2021-03" db="EMBL/GenBank/DDBJ databases">
        <title>Draft genome sequence of rust myrtle Austropuccinia psidii MF-1, a brazilian biotype.</title>
        <authorList>
            <person name="Quecine M.C."/>
            <person name="Pachon D.M.R."/>
            <person name="Bonatelli M.L."/>
            <person name="Correr F.H."/>
            <person name="Franceschini L.M."/>
            <person name="Leite T.F."/>
            <person name="Margarido G.R.A."/>
            <person name="Almeida C.A."/>
            <person name="Ferrarezi J.A."/>
            <person name="Labate C.A."/>
        </authorList>
    </citation>
    <scope>NUCLEOTIDE SEQUENCE</scope>
    <source>
        <strain evidence="7">MF-1</strain>
    </source>
</reference>
<evidence type="ECO:0000259" key="6">
    <source>
        <dbReference type="PROSITE" id="PS51157"/>
    </source>
</evidence>
<dbReference type="CDD" id="cd19677">
    <property type="entry name" value="UBR-box_UBR7"/>
    <property type="match status" value="1"/>
</dbReference>
<comment type="caution">
    <text evidence="7">The sequence shown here is derived from an EMBL/GenBank/DDBJ whole genome shotgun (WGS) entry which is preliminary data.</text>
</comment>
<feature type="zinc finger region" description="UBR-type" evidence="4">
    <location>
        <begin position="218"/>
        <end position="293"/>
    </location>
</feature>
<dbReference type="GO" id="GO:0046983">
    <property type="term" value="F:protein dimerization activity"/>
    <property type="evidence" value="ECO:0007669"/>
    <property type="project" value="InterPro"/>
</dbReference>
<sequence>MCTSKSLEASSLEMELQRFFAETIEPKPTNVLQFWKSQCMAFPTLGVMAHQYLTIPATSAPLERIFSCGRKILSYQRASLSAMHIEQLARLKDWAQTFGRIIRLDHRAIPDPGILLHPNWFCIRASVRLVPGLDPRCDNRTAALGAGCGWKVNAHWAAGTRHFGPAPSSLPIQLIDNTSKMSSGSYNESAQPVTISEIIQQQSSLESEAAEVLPFDITRCSRPLGPLRQSIYSCLTCNPIGDGDSHVRAGLCVACSVSCHVDHQLVELCVRRHFQCDCGTSRCGPGKCQLNPISMPDDELEYSAAPSNKYDKNFDGHFCICERGKQYDPETETDDMYQCLACEDWRHSSCLGPHPDPDDWDAFICAECVKTNRILRTLLLKHAGGKGNGMMVLSSSEADRVSTFAGRLLTPPLKSIREGSYHEAMAQPQESFLYSDAPRPEAQETHRKEISKTELQTISKPTNFDGEDISGGQAEHLNNQPSNNILLANECKYQDQSPKDKASQLKRATSVDIIAQDLDSKRPRLIPPTSSPTPHCTAPFQNDSESPLARLDQKFANVFLAPGWRDQWCKCSTCLALRSTFGWLESEEDVWEPGEDKASTKSLLELGIEAFHNLPRGQMIEGLYAYNKLRDEMMDFLKPFASTNTLVTEDDIKAFFSDAKSKIKNKAW</sequence>
<proteinExistence type="predicted"/>
<dbReference type="SUPFAM" id="SSF57903">
    <property type="entry name" value="FYVE/PHD zinc finger"/>
    <property type="match status" value="1"/>
</dbReference>
<protein>
    <recommendedName>
        <fullName evidence="6">UBR-type domain-containing protein</fullName>
    </recommendedName>
</protein>
<evidence type="ECO:0000313" key="8">
    <source>
        <dbReference type="Proteomes" id="UP000765509"/>
    </source>
</evidence>
<dbReference type="InterPro" id="IPR013083">
    <property type="entry name" value="Znf_RING/FYVE/PHD"/>
</dbReference>
<evidence type="ECO:0000256" key="1">
    <source>
        <dbReference type="ARBA" id="ARBA00022723"/>
    </source>
</evidence>
<dbReference type="InterPro" id="IPR008906">
    <property type="entry name" value="HATC_C_dom"/>
</dbReference>
<dbReference type="CDD" id="cd15542">
    <property type="entry name" value="PHD_UBR7"/>
    <property type="match status" value="1"/>
</dbReference>
<dbReference type="PANTHER" id="PTHR13513">
    <property type="entry name" value="E3 UBIQUITIN-PROTEIN LIGASE UBR7"/>
    <property type="match status" value="1"/>
</dbReference>
<evidence type="ECO:0000313" key="7">
    <source>
        <dbReference type="EMBL" id="MBW0495721.1"/>
    </source>
</evidence>
<dbReference type="PROSITE" id="PS51157">
    <property type="entry name" value="ZF_UBR"/>
    <property type="match status" value="1"/>
</dbReference>
<dbReference type="Proteomes" id="UP000765509">
    <property type="component" value="Unassembled WGS sequence"/>
</dbReference>
<dbReference type="AlphaFoldDB" id="A0A9Q3D2M5"/>
<dbReference type="Pfam" id="PF02207">
    <property type="entry name" value="zf-UBR"/>
    <property type="match status" value="1"/>
</dbReference>
<evidence type="ECO:0000256" key="4">
    <source>
        <dbReference type="PROSITE-ProRule" id="PRU00508"/>
    </source>
</evidence>
<keyword evidence="2" id="KW-0863">Zinc-finger</keyword>
<feature type="domain" description="UBR-type" evidence="6">
    <location>
        <begin position="218"/>
        <end position="293"/>
    </location>
</feature>
<dbReference type="PANTHER" id="PTHR13513:SF9">
    <property type="entry name" value="E3 UBIQUITIN-PROTEIN LIGASE UBR7-RELATED"/>
    <property type="match status" value="1"/>
</dbReference>
<feature type="region of interest" description="Disordered" evidence="5">
    <location>
        <begin position="440"/>
        <end position="475"/>
    </location>
</feature>
<name>A0A9Q3D2M5_9BASI</name>
<keyword evidence="8" id="KW-1185">Reference proteome</keyword>
<dbReference type="SMART" id="SM00396">
    <property type="entry name" value="ZnF_UBR1"/>
    <property type="match status" value="1"/>
</dbReference>
<dbReference type="GO" id="GO:0008270">
    <property type="term" value="F:zinc ion binding"/>
    <property type="evidence" value="ECO:0007669"/>
    <property type="project" value="UniProtKB-KW"/>
</dbReference>
<feature type="region of interest" description="Disordered" evidence="5">
    <location>
        <begin position="522"/>
        <end position="544"/>
    </location>
</feature>
<evidence type="ECO:0000256" key="2">
    <source>
        <dbReference type="ARBA" id="ARBA00022771"/>
    </source>
</evidence>
<dbReference type="InterPro" id="IPR040204">
    <property type="entry name" value="UBR7"/>
</dbReference>
<dbReference type="Pfam" id="PF05699">
    <property type="entry name" value="Dimer_Tnp_hAT"/>
    <property type="match status" value="1"/>
</dbReference>
<dbReference type="InterPro" id="IPR047506">
    <property type="entry name" value="UBR7-like_UBR-box"/>
</dbReference>
<evidence type="ECO:0000256" key="5">
    <source>
        <dbReference type="SAM" id="MobiDB-lite"/>
    </source>
</evidence>
<dbReference type="Gene3D" id="3.30.40.10">
    <property type="entry name" value="Zinc/RING finger domain, C3HC4 (zinc finger)"/>
    <property type="match status" value="1"/>
</dbReference>
<accession>A0A9Q3D2M5</accession>
<dbReference type="GO" id="GO:0061630">
    <property type="term" value="F:ubiquitin protein ligase activity"/>
    <property type="evidence" value="ECO:0007669"/>
    <property type="project" value="InterPro"/>
</dbReference>
<dbReference type="SMART" id="SM00249">
    <property type="entry name" value="PHD"/>
    <property type="match status" value="1"/>
</dbReference>
<dbReference type="SUPFAM" id="SSF53098">
    <property type="entry name" value="Ribonuclease H-like"/>
    <property type="match status" value="1"/>
</dbReference>
<gene>
    <name evidence="7" type="ORF">O181_035436</name>
</gene>
<feature type="compositionally biased region" description="Basic and acidic residues" evidence="5">
    <location>
        <begin position="440"/>
        <end position="452"/>
    </location>
</feature>
<evidence type="ECO:0000256" key="3">
    <source>
        <dbReference type="ARBA" id="ARBA00022833"/>
    </source>
</evidence>
<organism evidence="7 8">
    <name type="scientific">Austropuccinia psidii MF-1</name>
    <dbReference type="NCBI Taxonomy" id="1389203"/>
    <lineage>
        <taxon>Eukaryota</taxon>
        <taxon>Fungi</taxon>
        <taxon>Dikarya</taxon>
        <taxon>Basidiomycota</taxon>
        <taxon>Pucciniomycotina</taxon>
        <taxon>Pucciniomycetes</taxon>
        <taxon>Pucciniales</taxon>
        <taxon>Sphaerophragmiaceae</taxon>
        <taxon>Austropuccinia</taxon>
    </lineage>
</organism>
<dbReference type="InterPro" id="IPR003126">
    <property type="entry name" value="Znf_UBR"/>
</dbReference>
<keyword evidence="3" id="KW-0862">Zinc</keyword>
<keyword evidence="1" id="KW-0479">Metal-binding</keyword>
<dbReference type="GO" id="GO:0005737">
    <property type="term" value="C:cytoplasm"/>
    <property type="evidence" value="ECO:0007669"/>
    <property type="project" value="TreeGrafter"/>
</dbReference>
<dbReference type="OrthoDB" id="5795902at2759"/>
<feature type="compositionally biased region" description="Polar residues" evidence="5">
    <location>
        <begin position="453"/>
        <end position="462"/>
    </location>
</feature>
<dbReference type="InterPro" id="IPR012337">
    <property type="entry name" value="RNaseH-like_sf"/>
</dbReference>
<dbReference type="InterPro" id="IPR001965">
    <property type="entry name" value="Znf_PHD"/>
</dbReference>
<dbReference type="InterPro" id="IPR011011">
    <property type="entry name" value="Znf_FYVE_PHD"/>
</dbReference>
<dbReference type="EMBL" id="AVOT02013257">
    <property type="protein sequence ID" value="MBW0495721.1"/>
    <property type="molecule type" value="Genomic_DNA"/>
</dbReference>